<dbReference type="RefSeq" id="XP_022236711.1">
    <property type="nucleotide sequence ID" value="XM_022381003.1"/>
</dbReference>
<dbReference type="GeneID" id="111084234"/>
<evidence type="ECO:0000256" key="8">
    <source>
        <dbReference type="ARBA" id="ARBA00022776"/>
    </source>
</evidence>
<gene>
    <name evidence="13" type="primary">LOC111084234</name>
</gene>
<feature type="non-terminal residue" evidence="13">
    <location>
        <position position="1"/>
    </location>
</feature>
<organism evidence="12 13">
    <name type="scientific">Limulus polyphemus</name>
    <name type="common">Atlantic horseshoe crab</name>
    <dbReference type="NCBI Taxonomy" id="6850"/>
    <lineage>
        <taxon>Eukaryota</taxon>
        <taxon>Metazoa</taxon>
        <taxon>Ecdysozoa</taxon>
        <taxon>Arthropoda</taxon>
        <taxon>Chelicerata</taxon>
        <taxon>Merostomata</taxon>
        <taxon>Xiphosura</taxon>
        <taxon>Limulidae</taxon>
        <taxon>Limulus</taxon>
    </lineage>
</organism>
<accession>A0ABM1RZA6</accession>
<dbReference type="InterPro" id="IPR022816">
    <property type="entry name" value="Condensin_barren_su2"/>
</dbReference>
<keyword evidence="9" id="KW-0226">DNA condensation</keyword>
<name>A0ABM1RZA6_LIMPO</name>
<evidence type="ECO:0000313" key="13">
    <source>
        <dbReference type="RefSeq" id="XP_022236711.1"/>
    </source>
</evidence>
<protein>
    <recommendedName>
        <fullName evidence="4">Condensin complex subunit 2</fullName>
    </recommendedName>
</protein>
<keyword evidence="10" id="KW-0131">Cell cycle</keyword>
<sequence length="134" mass="15110">IADDQCKGISSCVFIIGIADDQCKAAESKDNENEKTDKPDKKKNRTKKSNTVEQNVKALNLNKFDLEFEVDPLFHKMTAQFDEGGTSGLLMNSLFCRDDDCELLLDSKSIMYGKNVSQPSSERLVEYVDITEFK</sequence>
<keyword evidence="6" id="KW-0963">Cytoplasm</keyword>
<evidence type="ECO:0000256" key="7">
    <source>
        <dbReference type="ARBA" id="ARBA00022618"/>
    </source>
</evidence>
<feature type="region of interest" description="Disordered" evidence="11">
    <location>
        <begin position="26"/>
        <end position="50"/>
    </location>
</feature>
<keyword evidence="12" id="KW-1185">Reference proteome</keyword>
<evidence type="ECO:0000256" key="5">
    <source>
        <dbReference type="ARBA" id="ARBA00022454"/>
    </source>
</evidence>
<dbReference type="PANTHER" id="PTHR13108">
    <property type="entry name" value="CONDENSIN COMPLEX SUBUNIT 2"/>
    <property type="match status" value="1"/>
</dbReference>
<evidence type="ECO:0000256" key="4">
    <source>
        <dbReference type="ARBA" id="ARBA00016065"/>
    </source>
</evidence>
<proteinExistence type="inferred from homology"/>
<reference evidence="13" key="1">
    <citation type="submission" date="2025-08" db="UniProtKB">
        <authorList>
            <consortium name="RefSeq"/>
        </authorList>
    </citation>
    <scope>IDENTIFICATION</scope>
    <source>
        <tissue evidence="13">Muscle</tissue>
    </source>
</reference>
<evidence type="ECO:0000256" key="6">
    <source>
        <dbReference type="ARBA" id="ARBA00022490"/>
    </source>
</evidence>
<evidence type="ECO:0000256" key="3">
    <source>
        <dbReference type="ARBA" id="ARBA00009471"/>
    </source>
</evidence>
<feature type="non-terminal residue" evidence="13">
    <location>
        <position position="134"/>
    </location>
</feature>
<evidence type="ECO:0000256" key="11">
    <source>
        <dbReference type="SAM" id="MobiDB-lite"/>
    </source>
</evidence>
<feature type="compositionally biased region" description="Basic and acidic residues" evidence="11">
    <location>
        <begin position="26"/>
        <end position="40"/>
    </location>
</feature>
<comment type="similarity">
    <text evidence="3">Belongs to the CND2 (condensin subunit 2) family.</text>
</comment>
<keyword evidence="8" id="KW-0498">Mitosis</keyword>
<keyword evidence="7" id="KW-0132">Cell division</keyword>
<evidence type="ECO:0000256" key="1">
    <source>
        <dbReference type="ARBA" id="ARBA00004286"/>
    </source>
</evidence>
<comment type="subcellular location">
    <subcellularLocation>
        <location evidence="1">Chromosome</location>
    </subcellularLocation>
    <subcellularLocation>
        <location evidence="2">Cytoplasm</location>
    </subcellularLocation>
</comment>
<evidence type="ECO:0000313" key="12">
    <source>
        <dbReference type="Proteomes" id="UP000694941"/>
    </source>
</evidence>
<dbReference type="Proteomes" id="UP000694941">
    <property type="component" value="Unplaced"/>
</dbReference>
<dbReference type="PANTHER" id="PTHR13108:SF9">
    <property type="entry name" value="CONDENSIN COMPLEX SUBUNIT 2"/>
    <property type="match status" value="1"/>
</dbReference>
<evidence type="ECO:0000256" key="9">
    <source>
        <dbReference type="ARBA" id="ARBA00023067"/>
    </source>
</evidence>
<evidence type="ECO:0000256" key="2">
    <source>
        <dbReference type="ARBA" id="ARBA00004496"/>
    </source>
</evidence>
<dbReference type="Pfam" id="PF05786">
    <property type="entry name" value="Cnd2"/>
    <property type="match status" value="1"/>
</dbReference>
<keyword evidence="5" id="KW-0158">Chromosome</keyword>
<evidence type="ECO:0000256" key="10">
    <source>
        <dbReference type="ARBA" id="ARBA00023306"/>
    </source>
</evidence>